<feature type="signal peptide" evidence="1">
    <location>
        <begin position="1"/>
        <end position="36"/>
    </location>
</feature>
<evidence type="ECO:0000313" key="5">
    <source>
        <dbReference type="Proteomes" id="UP000321490"/>
    </source>
</evidence>
<gene>
    <name evidence="4" type="ORF">JD78_00275</name>
</gene>
<name>A0A562IL90_9ACTN</name>
<dbReference type="EMBL" id="VLKF01000001">
    <property type="protein sequence ID" value="TWH71777.1"/>
    <property type="molecule type" value="Genomic_DNA"/>
</dbReference>
<comment type="caution">
    <text evidence="4">The sequence shown here is derived from an EMBL/GenBank/DDBJ whole genome shotgun (WGS) entry which is preliminary data.</text>
</comment>
<keyword evidence="5" id="KW-1185">Reference proteome</keyword>
<dbReference type="AlphaFoldDB" id="A0A562IL90"/>
<evidence type="ECO:0000259" key="3">
    <source>
        <dbReference type="Pfam" id="PF16173"/>
    </source>
</evidence>
<feature type="domain" description="DUF4832" evidence="2">
    <location>
        <begin position="271"/>
        <end position="483"/>
    </location>
</feature>
<dbReference type="Proteomes" id="UP000321490">
    <property type="component" value="Unassembled WGS sequence"/>
</dbReference>
<dbReference type="InterPro" id="IPR032267">
    <property type="entry name" value="DUF4832"/>
</dbReference>
<dbReference type="RefSeq" id="WP_208103942.1">
    <property type="nucleotide sequence ID" value="NZ_JABGDC010000015.1"/>
</dbReference>
<reference evidence="4 5" key="1">
    <citation type="submission" date="2019-07" db="EMBL/GenBank/DDBJ databases">
        <title>R&amp;d 2014.</title>
        <authorList>
            <person name="Klenk H.-P."/>
        </authorList>
    </citation>
    <scope>NUCLEOTIDE SEQUENCE [LARGE SCALE GENOMIC DNA]</scope>
    <source>
        <strain evidence="4 5">DSM 45764</strain>
    </source>
</reference>
<accession>A0A562IL90</accession>
<evidence type="ECO:0000259" key="2">
    <source>
        <dbReference type="Pfam" id="PF16116"/>
    </source>
</evidence>
<keyword evidence="1" id="KW-0732">Signal</keyword>
<evidence type="ECO:0000256" key="1">
    <source>
        <dbReference type="SAM" id="SignalP"/>
    </source>
</evidence>
<dbReference type="Pfam" id="PF16173">
    <property type="entry name" value="DUF4874"/>
    <property type="match status" value="1"/>
</dbReference>
<evidence type="ECO:0000313" key="4">
    <source>
        <dbReference type="EMBL" id="TWH71777.1"/>
    </source>
</evidence>
<sequence>MTQLLRSRSARTSTPRRAAAALALACLAGSTQVVLAGEAGAGTRTTASTVQYAPTDRVIANPSRGFYHHTETHYRADGSGYTPLDAATLRGYRAEGITQVLRVFYLEKYAADPTLDPAWLALVDADLDTAREAGVSVVVRFAYAQGGAWPYAPSYGDAPLDTVLAHIDQLTPVLRANSDVIATVQAGFIGLWGEWYYTDHFAADPANPVVLTDADWANRAAVVHALLDALPVDVPVQVRTMAIKQHVLGVPTGTAGALTAEQAFDGSDVARVGHHNDCFLASPDDYGTFLSYPLALDQDYLAQETQFVPMGGETCTVNAPRSGWASASAEMARYHYSYLNRDYHQDVLDSWGAEGLAETARRLGYRFVLEQSTVRTPRRAVPTVTVAVRNEGWAAPYEQRPARLVLQGDAGTWAVPFVDSVGAGGAAAASGPADARHWAPGTTTTISATPCGVPAGTYAAHLELPSAEASLRGNPDWSIRTANEGTWEAGTGWNDLGQTIAVAGSQPAGCTPAVRLDG</sequence>
<dbReference type="Pfam" id="PF16116">
    <property type="entry name" value="DUF4832"/>
    <property type="match status" value="1"/>
</dbReference>
<organism evidence="4 5">
    <name type="scientific">Modestobacter roseus</name>
    <dbReference type="NCBI Taxonomy" id="1181884"/>
    <lineage>
        <taxon>Bacteria</taxon>
        <taxon>Bacillati</taxon>
        <taxon>Actinomycetota</taxon>
        <taxon>Actinomycetes</taxon>
        <taxon>Geodermatophilales</taxon>
        <taxon>Geodermatophilaceae</taxon>
        <taxon>Modestobacter</taxon>
    </lineage>
</organism>
<proteinExistence type="predicted"/>
<dbReference type="InterPro" id="IPR032379">
    <property type="entry name" value="DUF4874"/>
</dbReference>
<feature type="chain" id="PRO_5021823562" evidence="1">
    <location>
        <begin position="37"/>
        <end position="518"/>
    </location>
</feature>
<feature type="domain" description="DUF4874" evidence="3">
    <location>
        <begin position="61"/>
        <end position="242"/>
    </location>
</feature>
<protein>
    <submittedName>
        <fullName evidence="4">Uncharacterized protein DUF4874</fullName>
    </submittedName>
</protein>